<dbReference type="Gene3D" id="3.40.50.620">
    <property type="entry name" value="HUPs"/>
    <property type="match status" value="1"/>
</dbReference>
<name>A0A5P9NMQ2_9GAMM</name>
<dbReference type="Proteomes" id="UP000326287">
    <property type="component" value="Chromosome"/>
</dbReference>
<proteinExistence type="predicted"/>
<protein>
    <submittedName>
        <fullName evidence="1">Cryptochrome/photolyase family protein</fullName>
    </submittedName>
</protein>
<dbReference type="Gene3D" id="1.10.579.10">
    <property type="entry name" value="DNA Cyclobutane Dipyrimidine Photolyase, subunit A, domain 3"/>
    <property type="match status" value="1"/>
</dbReference>
<gene>
    <name evidence="1" type="ORF">EY643_14560</name>
</gene>
<keyword evidence="2" id="KW-1185">Reference proteome</keyword>
<dbReference type="InterPro" id="IPR036134">
    <property type="entry name" value="Crypto/Photolyase_FAD-like_sf"/>
</dbReference>
<dbReference type="Gene3D" id="1.10.10.1710">
    <property type="entry name" value="Deoxyribodipyrimidine photolyase-related"/>
    <property type="match status" value="1"/>
</dbReference>
<evidence type="ECO:0000313" key="1">
    <source>
        <dbReference type="EMBL" id="QFU76775.1"/>
    </source>
</evidence>
<dbReference type="Gene3D" id="1.25.40.80">
    <property type="match status" value="1"/>
</dbReference>
<dbReference type="InterPro" id="IPR014729">
    <property type="entry name" value="Rossmann-like_a/b/a_fold"/>
</dbReference>
<keyword evidence="1" id="KW-0456">Lyase</keyword>
<sequence length="511" mass="58472">MNPPELILVLGDQLTAGKGALKDARPGIDTVVMAEVAEEASYVRHNRHKIVFIFSAMRHFRDELQNAGFEVIYYPYEAGKTSLLDAVHSALQECPAERVRCCKPGEYRLLEAMSEWHLAVPVELVEDDRFLASGDDFADWAKGRKQLRMEYFYRTMRRKYEILIDAQGKPEGENWNYDKQNRKGWRGKDTIPVRPTIEVDNITAEVIALVTEHFPDHPGDLDQFYLGVTAAQAQSQLLWFIDQGLPKFGEYQDAMAEESPWLYHALISAYINTGLLDPLEVCRAVERAWREERCSLAAAEGFIRQILGWREYVRGIYWMTAPSYADRNALDAHRPLPEWFWTGATDMRCLEKALRQSLDLGYGHHIQRLMIIGNFALLAGLQVQQVCEWYLAVYVDAFEWVELPNTLGMALYADGGLMASKPYAASGKYIQRQGDHCASCRYQPAKMTGPGACPYNSLYWHFINRHAEKLGDNPRLGLALNNWRRKDRDDQLAILTWADTELERLVPPVSV</sequence>
<dbReference type="RefSeq" id="WP_153239917.1">
    <property type="nucleotide sequence ID" value="NZ_CP036422.1"/>
</dbReference>
<evidence type="ECO:0000313" key="2">
    <source>
        <dbReference type="Proteomes" id="UP000326287"/>
    </source>
</evidence>
<dbReference type="InterPro" id="IPR052551">
    <property type="entry name" value="UV-DNA_repair_photolyase"/>
</dbReference>
<reference evidence="1 2" key="1">
    <citation type="submission" date="2019-02" db="EMBL/GenBank/DDBJ databases">
        <authorList>
            <person name="Li S.-H."/>
        </authorList>
    </citation>
    <scope>NUCLEOTIDE SEQUENCE [LARGE SCALE GENOMIC DNA]</scope>
    <source>
        <strain evidence="1 2">IMCC14385</strain>
    </source>
</reference>
<dbReference type="Pfam" id="PF04244">
    <property type="entry name" value="DPRP"/>
    <property type="match status" value="1"/>
</dbReference>
<dbReference type="PANTHER" id="PTHR38657">
    <property type="entry name" value="SLR1343 PROTEIN"/>
    <property type="match status" value="1"/>
</dbReference>
<accession>A0A5P9NMQ2</accession>
<dbReference type="EMBL" id="CP036422">
    <property type="protein sequence ID" value="QFU76775.1"/>
    <property type="molecule type" value="Genomic_DNA"/>
</dbReference>
<dbReference type="KEGG" id="halc:EY643_14560"/>
<dbReference type="GO" id="GO:0016829">
    <property type="term" value="F:lyase activity"/>
    <property type="evidence" value="ECO:0007669"/>
    <property type="project" value="UniProtKB-KW"/>
</dbReference>
<dbReference type="OrthoDB" id="5288100at2"/>
<dbReference type="PANTHER" id="PTHR38657:SF1">
    <property type="entry name" value="SLR1343 PROTEIN"/>
    <property type="match status" value="1"/>
</dbReference>
<dbReference type="SUPFAM" id="SSF48173">
    <property type="entry name" value="Cryptochrome/photolyase FAD-binding domain"/>
    <property type="match status" value="1"/>
</dbReference>
<organism evidence="1 2">
    <name type="scientific">Halioglobus maricola</name>
    <dbReference type="NCBI Taxonomy" id="2601894"/>
    <lineage>
        <taxon>Bacteria</taxon>
        <taxon>Pseudomonadati</taxon>
        <taxon>Pseudomonadota</taxon>
        <taxon>Gammaproteobacteria</taxon>
        <taxon>Cellvibrionales</taxon>
        <taxon>Halieaceae</taxon>
        <taxon>Halioglobus</taxon>
    </lineage>
</organism>
<dbReference type="AlphaFoldDB" id="A0A5P9NMQ2"/>
<dbReference type="InterPro" id="IPR007357">
    <property type="entry name" value="PhrB-like"/>
</dbReference>